<dbReference type="HOGENOM" id="CLU_020724_0_0_3"/>
<sequence>MPTATSEKLNQLRAQLQECTNPIAAKLLKSTIAKLEAQISSGQPKTTASKIAQRKAALRHSQKQAKQKERSTLKPPSSKSEGVPQHKKPITLDQEKPIEQAKVTAVVQVEKSKPLIQDGPQATTETTPKNKNRFSPDVIKIAKRLVLADELWERPQVQGITIDGPTSRDLDDAIWIEATESGVVLSVHIADVSELVEMGSILDKVALSRTVTRYFSNGNAPMLPRPLSENKLSLLEGEARPTVTVQVTLNPNAQMVDVKIFESWLVSHKRFTYAEASQPKSSTPFHNTLEMAHQWASHLYRNRLTSGSIGATQTAQGQWLTEEGSLIQGKLHPSHILIQEFMILANLAVAQWLADQDIPALYRNHTARAIAPDRETMYQTLLMLGSNAAIRQRLHSWMNRAVYSPVLIGHFALNLPAYCHFTSPIRRVADLINHRIVKACLKHQGLPYKQSELAELGQHIAQVKDEHKEQASEFFKAAHQKVYQEQLQTPEDLANLSGKEFTRLLKYAVESQGVDELRSELLTRLGAEQLAVQDLYLLLFQSKELELQQQVIQYLSGHIYDAASVITIASNQERNWEAFNYLEAENSPPFHIWLEVIISGDSLTTIHPATHSRKQPARHHACLIWLEDYLQKNLVNPEASVQPPLPEAKLSSKDSAPSAASLSKAMQTALMKPLSGGQNFVGMLVDICQTLRWENPEYEMGSSDDWFICKCELDVLGERLEGSGVAKKKKLSKSLAAKEVLEQVRELAPQHWEEWFPGVAFSQPKNLTNQED</sequence>
<dbReference type="SMART" id="SM00955">
    <property type="entry name" value="RNB"/>
    <property type="match status" value="1"/>
</dbReference>
<reference evidence="4 5" key="1">
    <citation type="journal article" date="2008" name="Proc. Natl. Acad. Sci. U.S.A.">
        <title>Niche adaptation and genome expansion in the chlorophyll d-producing cyanobacterium Acaryochloris marina.</title>
        <authorList>
            <person name="Swingley W.D."/>
            <person name="Chen M."/>
            <person name="Cheung P.C."/>
            <person name="Conrad A.L."/>
            <person name="Dejesa L.C."/>
            <person name="Hao J."/>
            <person name="Honchak B.M."/>
            <person name="Karbach L.E."/>
            <person name="Kurdoglu A."/>
            <person name="Lahiri S."/>
            <person name="Mastrian S.D."/>
            <person name="Miyashita H."/>
            <person name="Page L."/>
            <person name="Ramakrishna P."/>
            <person name="Satoh S."/>
            <person name="Sattley W.M."/>
            <person name="Shimada Y."/>
            <person name="Taylor H.L."/>
            <person name="Tomo T."/>
            <person name="Tsuchiya T."/>
            <person name="Wang Z.T."/>
            <person name="Raymond J."/>
            <person name="Mimuro M."/>
            <person name="Blankenship R.E."/>
            <person name="Touchman J.W."/>
        </authorList>
    </citation>
    <scope>NUCLEOTIDE SEQUENCE [LARGE SCALE GENOMIC DNA]</scope>
    <source>
        <strain evidence="5">MBIC 11017</strain>
        <plasmid evidence="5">Plasmid pREB2</plasmid>
    </source>
</reference>
<keyword evidence="4" id="KW-0614">Plasmid</keyword>
<dbReference type="Gene3D" id="3.30.160.20">
    <property type="match status" value="1"/>
</dbReference>
<feature type="region of interest" description="Disordered" evidence="2">
    <location>
        <begin position="37"/>
        <end position="95"/>
    </location>
</feature>
<dbReference type="PANTHER" id="PTHR23355">
    <property type="entry name" value="RIBONUCLEASE"/>
    <property type="match status" value="1"/>
</dbReference>
<dbReference type="GO" id="GO:0005829">
    <property type="term" value="C:cytosol"/>
    <property type="evidence" value="ECO:0007669"/>
    <property type="project" value="TreeGrafter"/>
</dbReference>
<dbReference type="Pfam" id="PF00773">
    <property type="entry name" value="RNB"/>
    <property type="match status" value="1"/>
</dbReference>
<dbReference type="OrthoDB" id="9764149at2"/>
<dbReference type="EMBL" id="CP000839">
    <property type="protein sequence ID" value="ABW32135.1"/>
    <property type="molecule type" value="Genomic_DNA"/>
</dbReference>
<geneLocation type="plasmid" evidence="4 5">
    <name>pREB2</name>
</geneLocation>
<dbReference type="GO" id="GO:0006402">
    <property type="term" value="P:mRNA catabolic process"/>
    <property type="evidence" value="ECO:0007669"/>
    <property type="project" value="TreeGrafter"/>
</dbReference>
<dbReference type="PROSITE" id="PS50137">
    <property type="entry name" value="DS_RBD"/>
    <property type="match status" value="1"/>
</dbReference>
<evidence type="ECO:0000256" key="2">
    <source>
        <dbReference type="SAM" id="MobiDB-lite"/>
    </source>
</evidence>
<evidence type="ECO:0000256" key="1">
    <source>
        <dbReference type="PROSITE-ProRule" id="PRU00266"/>
    </source>
</evidence>
<dbReference type="GO" id="GO:0003723">
    <property type="term" value="F:RNA binding"/>
    <property type="evidence" value="ECO:0007669"/>
    <property type="project" value="UniProtKB-UniRule"/>
</dbReference>
<dbReference type="RefSeq" id="WP_012167277.1">
    <property type="nucleotide sequence ID" value="NC_009927.1"/>
</dbReference>
<accession>A8ZLV8</accession>
<gene>
    <name evidence="4" type="ordered locus">AM1_B0417</name>
</gene>
<dbReference type="SUPFAM" id="SSF50249">
    <property type="entry name" value="Nucleic acid-binding proteins"/>
    <property type="match status" value="1"/>
</dbReference>
<evidence type="ECO:0000313" key="4">
    <source>
        <dbReference type="EMBL" id="ABW32135.1"/>
    </source>
</evidence>
<keyword evidence="1" id="KW-0694">RNA-binding</keyword>
<dbReference type="InterPro" id="IPR012340">
    <property type="entry name" value="NA-bd_OB-fold"/>
</dbReference>
<dbReference type="AlphaFoldDB" id="A8ZLV8"/>
<evidence type="ECO:0000259" key="3">
    <source>
        <dbReference type="PROSITE" id="PS50137"/>
    </source>
</evidence>
<evidence type="ECO:0000313" key="5">
    <source>
        <dbReference type="Proteomes" id="UP000000268"/>
    </source>
</evidence>
<dbReference type="KEGG" id="amr:AM1_B0417"/>
<dbReference type="InterPro" id="IPR050180">
    <property type="entry name" value="RNR_Ribonuclease"/>
</dbReference>
<protein>
    <submittedName>
        <fullName evidence="4">Exoribonuclease II</fullName>
    </submittedName>
</protein>
<keyword evidence="5" id="KW-1185">Reference proteome</keyword>
<feature type="compositionally biased region" description="Basic residues" evidence="2">
    <location>
        <begin position="52"/>
        <end position="65"/>
    </location>
</feature>
<name>A8ZLV8_ACAM1</name>
<feature type="compositionally biased region" description="Polar residues" evidence="2">
    <location>
        <begin position="38"/>
        <end position="50"/>
    </location>
</feature>
<dbReference type="InterPro" id="IPR001900">
    <property type="entry name" value="RNase_II/R"/>
</dbReference>
<organism evidence="4 5">
    <name type="scientific">Acaryochloris marina (strain MBIC 11017)</name>
    <dbReference type="NCBI Taxonomy" id="329726"/>
    <lineage>
        <taxon>Bacteria</taxon>
        <taxon>Bacillati</taxon>
        <taxon>Cyanobacteriota</taxon>
        <taxon>Cyanophyceae</taxon>
        <taxon>Acaryochloridales</taxon>
        <taxon>Acaryochloridaceae</taxon>
        <taxon>Acaryochloris</taxon>
    </lineage>
</organism>
<dbReference type="PANTHER" id="PTHR23355:SF9">
    <property type="entry name" value="DIS3-LIKE EXONUCLEASE 2"/>
    <property type="match status" value="1"/>
</dbReference>
<proteinExistence type="predicted"/>
<dbReference type="SMART" id="SM00358">
    <property type="entry name" value="DSRM"/>
    <property type="match status" value="1"/>
</dbReference>
<feature type="domain" description="DRBM" evidence="3">
    <location>
        <begin position="679"/>
        <end position="746"/>
    </location>
</feature>
<dbReference type="Proteomes" id="UP000000268">
    <property type="component" value="Plasmid pREB2"/>
</dbReference>
<dbReference type="InterPro" id="IPR014720">
    <property type="entry name" value="dsRBD_dom"/>
</dbReference>
<dbReference type="SUPFAM" id="SSF54768">
    <property type="entry name" value="dsRNA-binding domain-like"/>
    <property type="match status" value="1"/>
</dbReference>
<dbReference type="GO" id="GO:0004540">
    <property type="term" value="F:RNA nuclease activity"/>
    <property type="evidence" value="ECO:0007669"/>
    <property type="project" value="InterPro"/>
</dbReference>